<gene>
    <name evidence="10" type="ORF">SAMN05421774_102512</name>
</gene>
<keyword evidence="8" id="KW-0732">Signal</keyword>
<dbReference type="GO" id="GO:0006508">
    <property type="term" value="P:proteolysis"/>
    <property type="evidence" value="ECO:0007669"/>
    <property type="project" value="UniProtKB-KW"/>
</dbReference>
<feature type="compositionally biased region" description="Polar residues" evidence="7">
    <location>
        <begin position="331"/>
        <end position="351"/>
    </location>
</feature>
<dbReference type="Pfam" id="PF01551">
    <property type="entry name" value="Peptidase_M23"/>
    <property type="match status" value="1"/>
</dbReference>
<evidence type="ECO:0000256" key="4">
    <source>
        <dbReference type="ARBA" id="ARBA00022801"/>
    </source>
</evidence>
<evidence type="ECO:0000256" key="6">
    <source>
        <dbReference type="ARBA" id="ARBA00023049"/>
    </source>
</evidence>
<keyword evidence="2" id="KW-0645">Protease</keyword>
<accession>A0A1N7M957</accession>
<reference evidence="10 11" key="1">
    <citation type="submission" date="2017-01" db="EMBL/GenBank/DDBJ databases">
        <authorList>
            <person name="Mah S.A."/>
            <person name="Swanson W.J."/>
            <person name="Moy G.W."/>
            <person name="Vacquier V.D."/>
        </authorList>
    </citation>
    <scope>NUCLEOTIDE SEQUENCE [LARGE SCALE GENOMIC DNA]</scope>
    <source>
        <strain evidence="10 11">DSM 26375</strain>
    </source>
</reference>
<protein>
    <submittedName>
        <fullName evidence="10">Septal ring factor EnvC, activator of murein hydrolases AmiA and AmiB</fullName>
    </submittedName>
</protein>
<evidence type="ECO:0000313" key="11">
    <source>
        <dbReference type="Proteomes" id="UP000186141"/>
    </source>
</evidence>
<dbReference type="Proteomes" id="UP000186141">
    <property type="component" value="Unassembled WGS sequence"/>
</dbReference>
<dbReference type="SUPFAM" id="SSF51261">
    <property type="entry name" value="Duplicated hybrid motif"/>
    <property type="match status" value="1"/>
</dbReference>
<organism evidence="10 11">
    <name type="scientific">Gemmobacter megaterium</name>
    <dbReference type="NCBI Taxonomy" id="1086013"/>
    <lineage>
        <taxon>Bacteria</taxon>
        <taxon>Pseudomonadati</taxon>
        <taxon>Pseudomonadota</taxon>
        <taxon>Alphaproteobacteria</taxon>
        <taxon>Rhodobacterales</taxon>
        <taxon>Paracoccaceae</taxon>
        <taxon>Gemmobacter</taxon>
    </lineage>
</organism>
<dbReference type="CDD" id="cd12797">
    <property type="entry name" value="M23_peptidase"/>
    <property type="match status" value="1"/>
</dbReference>
<evidence type="ECO:0000259" key="9">
    <source>
        <dbReference type="Pfam" id="PF01551"/>
    </source>
</evidence>
<evidence type="ECO:0000256" key="2">
    <source>
        <dbReference type="ARBA" id="ARBA00022670"/>
    </source>
</evidence>
<dbReference type="InterPro" id="IPR011055">
    <property type="entry name" value="Dup_hybrid_motif"/>
</dbReference>
<name>A0A1N7M957_9RHOB</name>
<dbReference type="Gene3D" id="2.70.70.10">
    <property type="entry name" value="Glucose Permease (Domain IIA)"/>
    <property type="match status" value="1"/>
</dbReference>
<evidence type="ECO:0000256" key="7">
    <source>
        <dbReference type="SAM" id="MobiDB-lite"/>
    </source>
</evidence>
<evidence type="ECO:0000313" key="10">
    <source>
        <dbReference type="EMBL" id="SIS82582.1"/>
    </source>
</evidence>
<dbReference type="InterPro" id="IPR016047">
    <property type="entry name" value="M23ase_b-sheet_dom"/>
</dbReference>
<feature type="region of interest" description="Disordered" evidence="7">
    <location>
        <begin position="329"/>
        <end position="375"/>
    </location>
</feature>
<dbReference type="InterPro" id="IPR050570">
    <property type="entry name" value="Cell_wall_metabolism_enzyme"/>
</dbReference>
<evidence type="ECO:0000256" key="5">
    <source>
        <dbReference type="ARBA" id="ARBA00022833"/>
    </source>
</evidence>
<dbReference type="PANTHER" id="PTHR21666:SF288">
    <property type="entry name" value="CELL DIVISION PROTEIN YTFB"/>
    <property type="match status" value="1"/>
</dbReference>
<sequence>MILRAALLVAAMGATALPAAAQTVAEQAAAARTDLILAIETLEKTTSGRDQVAALSQTITAYERGLGALREALRQATIREAALLMRFEAKRDRVARLVGVMSAMGTDPSPLLLLHPSGPLGTARSGMMLADVTPALQAEVDQLRAELQEVAELRRQQSGAADTLQRGLTAAQAARTALSQAIASRGPLPRRFTDDPERLTLMIEDADTLDALATGLAPDLNADSTGLADFASAMGRIAMPVVGQILRRFGEADAAGIERPGLVIATRPQALITAPWSGTIRYRGAFLDYGNVMILEPGPGYLLVLAGLGTLYGEVGEVVGAGAPLGLMGGTDSTADPVQETRNASGSSGTETLYMELRQGGQPVDPGDWFAEAKE</sequence>
<proteinExistence type="predicted"/>
<feature type="domain" description="M23ase beta-sheet core" evidence="9">
    <location>
        <begin position="260"/>
        <end position="366"/>
    </location>
</feature>
<evidence type="ECO:0000256" key="1">
    <source>
        <dbReference type="ARBA" id="ARBA00001947"/>
    </source>
</evidence>
<dbReference type="STRING" id="1086013.SAMN05421774_102512"/>
<keyword evidence="4 10" id="KW-0378">Hydrolase</keyword>
<feature type="chain" id="PRO_5012207608" evidence="8">
    <location>
        <begin position="22"/>
        <end position="375"/>
    </location>
</feature>
<dbReference type="GO" id="GO:0046872">
    <property type="term" value="F:metal ion binding"/>
    <property type="evidence" value="ECO:0007669"/>
    <property type="project" value="UniProtKB-KW"/>
</dbReference>
<dbReference type="AlphaFoldDB" id="A0A1N7M957"/>
<dbReference type="EMBL" id="FTOT01000002">
    <property type="protein sequence ID" value="SIS82582.1"/>
    <property type="molecule type" value="Genomic_DNA"/>
</dbReference>
<keyword evidence="5" id="KW-0862">Zinc</keyword>
<keyword evidence="6" id="KW-0482">Metalloprotease</keyword>
<keyword evidence="11" id="KW-1185">Reference proteome</keyword>
<comment type="cofactor">
    <cofactor evidence="1">
        <name>Zn(2+)</name>
        <dbReference type="ChEBI" id="CHEBI:29105"/>
    </cofactor>
</comment>
<keyword evidence="3" id="KW-0479">Metal-binding</keyword>
<evidence type="ECO:0000256" key="3">
    <source>
        <dbReference type="ARBA" id="ARBA00022723"/>
    </source>
</evidence>
<dbReference type="PANTHER" id="PTHR21666">
    <property type="entry name" value="PEPTIDASE-RELATED"/>
    <property type="match status" value="1"/>
</dbReference>
<feature type="signal peptide" evidence="8">
    <location>
        <begin position="1"/>
        <end position="21"/>
    </location>
</feature>
<dbReference type="GO" id="GO:0004222">
    <property type="term" value="F:metalloendopeptidase activity"/>
    <property type="evidence" value="ECO:0007669"/>
    <property type="project" value="TreeGrafter"/>
</dbReference>
<evidence type="ECO:0000256" key="8">
    <source>
        <dbReference type="SAM" id="SignalP"/>
    </source>
</evidence>